<name>A0A448WZ77_9PLAT</name>
<protein>
    <submittedName>
        <fullName evidence="1">Uncharacterized protein</fullName>
    </submittedName>
</protein>
<dbReference type="EMBL" id="CAAALY010065563">
    <property type="protein sequence ID" value="VEL24055.1"/>
    <property type="molecule type" value="Genomic_DNA"/>
</dbReference>
<accession>A0A448WZ77</accession>
<evidence type="ECO:0000313" key="1">
    <source>
        <dbReference type="EMBL" id="VEL24055.1"/>
    </source>
</evidence>
<dbReference type="Proteomes" id="UP000784294">
    <property type="component" value="Unassembled WGS sequence"/>
</dbReference>
<reference evidence="1" key="1">
    <citation type="submission" date="2018-11" db="EMBL/GenBank/DDBJ databases">
        <authorList>
            <consortium name="Pathogen Informatics"/>
        </authorList>
    </citation>
    <scope>NUCLEOTIDE SEQUENCE</scope>
</reference>
<keyword evidence="2" id="KW-1185">Reference proteome</keyword>
<dbReference type="AlphaFoldDB" id="A0A448WZ77"/>
<sequence>MCRGLGTEEECGAIGDGEAGDEWRTCRRVPCAGGHLQSLGYRLMDGEPVNTHGWHRLSPLESIEPACRCPLH</sequence>
<comment type="caution">
    <text evidence="1">The sequence shown here is derived from an EMBL/GenBank/DDBJ whole genome shotgun (WGS) entry which is preliminary data.</text>
</comment>
<evidence type="ECO:0000313" key="2">
    <source>
        <dbReference type="Proteomes" id="UP000784294"/>
    </source>
</evidence>
<organism evidence="1 2">
    <name type="scientific">Protopolystoma xenopodis</name>
    <dbReference type="NCBI Taxonomy" id="117903"/>
    <lineage>
        <taxon>Eukaryota</taxon>
        <taxon>Metazoa</taxon>
        <taxon>Spiralia</taxon>
        <taxon>Lophotrochozoa</taxon>
        <taxon>Platyhelminthes</taxon>
        <taxon>Monogenea</taxon>
        <taxon>Polyopisthocotylea</taxon>
        <taxon>Polystomatidea</taxon>
        <taxon>Polystomatidae</taxon>
        <taxon>Protopolystoma</taxon>
    </lineage>
</organism>
<proteinExistence type="predicted"/>
<gene>
    <name evidence="1" type="ORF">PXEA_LOCUS17495</name>
</gene>